<evidence type="ECO:0000313" key="1">
    <source>
        <dbReference type="EMBL" id="KAI5653567.1"/>
    </source>
</evidence>
<name>A0ACC0A0S7_CATRO</name>
<reference evidence="2" key="1">
    <citation type="journal article" date="2023" name="Nat. Plants">
        <title>Single-cell RNA sequencing provides a high-resolution roadmap for understanding the multicellular compartmentation of specialized metabolism.</title>
        <authorList>
            <person name="Sun S."/>
            <person name="Shen X."/>
            <person name="Li Y."/>
            <person name="Li Y."/>
            <person name="Wang S."/>
            <person name="Li R."/>
            <person name="Zhang H."/>
            <person name="Shen G."/>
            <person name="Guo B."/>
            <person name="Wei J."/>
            <person name="Xu J."/>
            <person name="St-Pierre B."/>
            <person name="Chen S."/>
            <person name="Sun C."/>
        </authorList>
    </citation>
    <scope>NUCLEOTIDE SEQUENCE [LARGE SCALE GENOMIC DNA]</scope>
</reference>
<accession>A0ACC0A0S7</accession>
<sequence>MTVELVDLVDGEGNVCPNVKNGIIKEFCESPAGGNWFYSLTMTMISCALTELVDDIRYDNPGVTMPSVVDIYYNKEVKCPILSWDASEETKVSGSVSDSGDKLSGGDDEENESSLVGSGGSVDESRPKVSGGDKVPDEVLLLVWLLLVQRKLLGEASTTRI</sequence>
<protein>
    <submittedName>
        <fullName evidence="1">Uncharacterized protein</fullName>
    </submittedName>
</protein>
<proteinExistence type="predicted"/>
<organism evidence="1 2">
    <name type="scientific">Catharanthus roseus</name>
    <name type="common">Madagascar periwinkle</name>
    <name type="synonym">Vinca rosea</name>
    <dbReference type="NCBI Taxonomy" id="4058"/>
    <lineage>
        <taxon>Eukaryota</taxon>
        <taxon>Viridiplantae</taxon>
        <taxon>Streptophyta</taxon>
        <taxon>Embryophyta</taxon>
        <taxon>Tracheophyta</taxon>
        <taxon>Spermatophyta</taxon>
        <taxon>Magnoliopsida</taxon>
        <taxon>eudicotyledons</taxon>
        <taxon>Gunneridae</taxon>
        <taxon>Pentapetalae</taxon>
        <taxon>asterids</taxon>
        <taxon>lamiids</taxon>
        <taxon>Gentianales</taxon>
        <taxon>Apocynaceae</taxon>
        <taxon>Rauvolfioideae</taxon>
        <taxon>Vinceae</taxon>
        <taxon>Catharanthinae</taxon>
        <taxon>Catharanthus</taxon>
    </lineage>
</organism>
<evidence type="ECO:0000313" key="2">
    <source>
        <dbReference type="Proteomes" id="UP001060085"/>
    </source>
</evidence>
<keyword evidence="2" id="KW-1185">Reference proteome</keyword>
<gene>
    <name evidence="1" type="ORF">M9H77_30754</name>
</gene>
<dbReference type="EMBL" id="CM044707">
    <property type="protein sequence ID" value="KAI5653567.1"/>
    <property type="molecule type" value="Genomic_DNA"/>
</dbReference>
<dbReference type="Proteomes" id="UP001060085">
    <property type="component" value="Linkage Group LG07"/>
</dbReference>
<comment type="caution">
    <text evidence="1">The sequence shown here is derived from an EMBL/GenBank/DDBJ whole genome shotgun (WGS) entry which is preliminary data.</text>
</comment>